<dbReference type="STRING" id="1453999.AW06_002242"/>
<organism evidence="1 2">
    <name type="scientific">Candidatus Accumulibacter cognatus</name>
    <dbReference type="NCBI Taxonomy" id="2954383"/>
    <lineage>
        <taxon>Bacteria</taxon>
        <taxon>Pseudomonadati</taxon>
        <taxon>Pseudomonadota</taxon>
        <taxon>Betaproteobacteria</taxon>
        <taxon>Candidatus Accumulibacter</taxon>
    </lineage>
</organism>
<proteinExistence type="predicted"/>
<sequence length="146" mass="17144">MEIKRAQFDMTNPFAPMQQRMNQAETVLRQLPPAQREQLLAEMLPPMPMHRPSPAIEPAVTMVSVKVEEWDGGPVVQQRHPTVVLRPRRIVGTIPWQWRWVVAGIRLTRIVRKSAKQQMKQFNKLQRQMIRRVLPRRNAMRGARAR</sequence>
<evidence type="ECO:0000313" key="1">
    <source>
        <dbReference type="EMBL" id="KFB76672.1"/>
    </source>
</evidence>
<reference evidence="1" key="1">
    <citation type="submission" date="2014-02" db="EMBL/GenBank/DDBJ databases">
        <title>Expanding our view of genomic diversity in Candidatus Accumulibacter clades.</title>
        <authorList>
            <person name="Skennerton C.T."/>
            <person name="Barr J.J."/>
            <person name="Slater F.R."/>
            <person name="Bond P.L."/>
            <person name="Tyson G.W."/>
        </authorList>
    </citation>
    <scope>NUCLEOTIDE SEQUENCE [LARGE SCALE GENOMIC DNA]</scope>
</reference>
<dbReference type="RefSeq" id="WP_034949175.1">
    <property type="nucleotide sequence ID" value="NZ_JDST02000048.1"/>
</dbReference>
<keyword evidence="2" id="KW-1185">Reference proteome</keyword>
<comment type="caution">
    <text evidence="1">The sequence shown here is derived from an EMBL/GenBank/DDBJ whole genome shotgun (WGS) entry which is preliminary data.</text>
</comment>
<evidence type="ECO:0000313" key="2">
    <source>
        <dbReference type="Proteomes" id="UP000021315"/>
    </source>
</evidence>
<gene>
    <name evidence="1" type="ORF">AW06_002242</name>
</gene>
<dbReference type="AlphaFoldDB" id="A0A080M5W0"/>
<dbReference type="Proteomes" id="UP000021315">
    <property type="component" value="Unassembled WGS sequence"/>
</dbReference>
<protein>
    <submittedName>
        <fullName evidence="1">Uncharacterized protein</fullName>
    </submittedName>
</protein>
<name>A0A080M5W0_9PROT</name>
<accession>A0A080M5W0</accession>
<dbReference type="EMBL" id="JDST02000048">
    <property type="protein sequence ID" value="KFB76672.1"/>
    <property type="molecule type" value="Genomic_DNA"/>
</dbReference>